<dbReference type="EMBL" id="CP014864">
    <property type="protein sequence ID" value="AMX01891.1"/>
    <property type="molecule type" value="Genomic_DNA"/>
</dbReference>
<reference evidence="2" key="2">
    <citation type="submission" date="2016-03" db="EMBL/GenBank/DDBJ databases">
        <authorList>
            <person name="Ploux O."/>
        </authorList>
    </citation>
    <scope>NUCLEOTIDE SEQUENCE [LARGE SCALE GENOMIC DNA]</scope>
    <source>
        <strain evidence="2">DAU221</strain>
    </source>
</reference>
<evidence type="ECO:0000313" key="2">
    <source>
        <dbReference type="EMBL" id="AMX01891.1"/>
    </source>
</evidence>
<dbReference type="Proteomes" id="UP001209730">
    <property type="component" value="Unassembled WGS sequence"/>
</dbReference>
<dbReference type="Proteomes" id="UP000076077">
    <property type="component" value="Chromosome"/>
</dbReference>
<organism evidence="2 4">
    <name type="scientific">Microbulbifer thermotolerans</name>
    <dbReference type="NCBI Taxonomy" id="252514"/>
    <lineage>
        <taxon>Bacteria</taxon>
        <taxon>Pseudomonadati</taxon>
        <taxon>Pseudomonadota</taxon>
        <taxon>Gammaproteobacteria</taxon>
        <taxon>Cellvibrionales</taxon>
        <taxon>Microbulbiferaceae</taxon>
        <taxon>Microbulbifer</taxon>
    </lineage>
</organism>
<reference evidence="4" key="1">
    <citation type="submission" date="2016-03" db="EMBL/GenBank/DDBJ databases">
        <authorList>
            <person name="Lee Y.-S."/>
            <person name="Choi Y.-L."/>
        </authorList>
    </citation>
    <scope>NUCLEOTIDE SEQUENCE [LARGE SCALE GENOMIC DNA]</scope>
    <source>
        <strain evidence="4">DAU221</strain>
    </source>
</reference>
<evidence type="ECO:0000313" key="3">
    <source>
        <dbReference type="EMBL" id="MCX2801569.1"/>
    </source>
</evidence>
<feature type="domain" description="TfoX C-terminal" evidence="1">
    <location>
        <begin position="5"/>
        <end position="83"/>
    </location>
</feature>
<dbReference type="GeneID" id="76607252"/>
<proteinExistence type="predicted"/>
<name>A0A143HK59_MICTH</name>
<keyword evidence="4" id="KW-1185">Reference proteome</keyword>
<protein>
    <submittedName>
        <fullName evidence="2">Competence protein TfoX</fullName>
    </submittedName>
    <submittedName>
        <fullName evidence="3">TfoX/Sxy family protein</fullName>
    </submittedName>
</protein>
<evidence type="ECO:0000313" key="4">
    <source>
        <dbReference type="Proteomes" id="UP000076077"/>
    </source>
</evidence>
<dbReference type="Pfam" id="PF04994">
    <property type="entry name" value="TfoX_C"/>
    <property type="match status" value="1"/>
</dbReference>
<dbReference type="PANTHER" id="PTHR36121">
    <property type="entry name" value="PROTEIN SXY"/>
    <property type="match status" value="1"/>
</dbReference>
<dbReference type="InterPro" id="IPR047525">
    <property type="entry name" value="TfoX-like"/>
</dbReference>
<dbReference type="Gene3D" id="1.10.150.20">
    <property type="entry name" value="5' to 3' exonuclease, C-terminal subdomain"/>
    <property type="match status" value="1"/>
</dbReference>
<dbReference type="KEGG" id="mthd:A3224_04190"/>
<dbReference type="OrthoDB" id="1034776at2"/>
<dbReference type="AlphaFoldDB" id="A0A143HK59"/>
<dbReference type="EMBL" id="JAPHQB010000009">
    <property type="protein sequence ID" value="MCX2801569.1"/>
    <property type="molecule type" value="Genomic_DNA"/>
</dbReference>
<gene>
    <name evidence="2" type="ORF">A3224_04190</name>
    <name evidence="3" type="ORF">OQJ68_07205</name>
</gene>
<sequence>MHPSQSELLKLKNLGLASVNILHSIGIRSYDDLRRVGPVEAFISIRNRGINASRVMLYALQGALLDVHWNDLDPDLKQRLANEADRLLSAQNSD</sequence>
<dbReference type="InterPro" id="IPR007077">
    <property type="entry name" value="TfoX_C"/>
</dbReference>
<dbReference type="PANTHER" id="PTHR36121:SF1">
    <property type="entry name" value="PROTEIN SXY"/>
    <property type="match status" value="1"/>
</dbReference>
<dbReference type="STRING" id="252514.A3224_04190"/>
<evidence type="ECO:0000259" key="1">
    <source>
        <dbReference type="Pfam" id="PF04994"/>
    </source>
</evidence>
<reference evidence="3" key="3">
    <citation type="submission" date="2022-11" db="EMBL/GenBank/DDBJ databases">
        <title>Chitin-degrading and fungicidal potential of chitinolytic bacterial strains from marine environment of the Pacific Ocean regions.</title>
        <authorList>
            <person name="Pentekhina I."/>
            <person name="Nedashkovskaya O."/>
            <person name="Seitkalieva A."/>
            <person name="Podvolotskaya A."/>
            <person name="Tekutyeva L."/>
            <person name="Balabanova L."/>
        </authorList>
    </citation>
    <scope>NUCLEOTIDE SEQUENCE</scope>
    <source>
        <strain evidence="3">KMM 6838</strain>
    </source>
</reference>
<accession>A0A143HK59</accession>
<dbReference type="RefSeq" id="WP_067151899.1">
    <property type="nucleotide sequence ID" value="NZ_CP014864.1"/>
</dbReference>